<dbReference type="Proteomes" id="UP000595512">
    <property type="component" value="Chromosome"/>
</dbReference>
<evidence type="ECO:0000313" key="1">
    <source>
        <dbReference type="EMBL" id="QQX23933.1"/>
    </source>
</evidence>
<reference evidence="1 2" key="1">
    <citation type="submission" date="2020-12" db="EMBL/GenBank/DDBJ databases">
        <title>Taxonomic evaluation of the Bacillus sporothermodurans group of bacteria based on whole genome sequences.</title>
        <authorList>
            <person name="Fiedler G."/>
            <person name="Herbstmann A.-D."/>
            <person name="Doll E."/>
            <person name="Wenning M."/>
            <person name="Brinks E."/>
            <person name="Kabisch J."/>
            <person name="Breitenwieser F."/>
            <person name="Lappann M."/>
            <person name="Boehnlein C."/>
            <person name="Franz C."/>
        </authorList>
    </citation>
    <scope>NUCLEOTIDE SEQUENCE [LARGE SCALE GENOMIC DNA]</scope>
    <source>
        <strain evidence="1 2">DSM 10599</strain>
    </source>
</reference>
<sequence>MNLNFLSELRNIRITLVVLTIVLTLSTCSRDNTQNINNDSQEIYPKFSSTNMIDFGNGDFGVLTSESDYGDDVIRIYHYDKKQMKLHLKRNNR</sequence>
<dbReference type="AlphaFoldDB" id="A0AB37H4R0"/>
<protein>
    <submittedName>
        <fullName evidence="1">Uncharacterized protein</fullName>
    </submittedName>
</protein>
<dbReference type="KEGG" id="hspo:JGZ69_13960"/>
<accession>A0AB37H4R0</accession>
<name>A0AB37H4R0_9BACI</name>
<evidence type="ECO:0000313" key="2">
    <source>
        <dbReference type="Proteomes" id="UP000595512"/>
    </source>
</evidence>
<dbReference type="RefSeq" id="WP_107921426.1">
    <property type="nucleotide sequence ID" value="NZ_CP066701.1"/>
</dbReference>
<proteinExistence type="predicted"/>
<gene>
    <name evidence="1" type="ORF">JGZ69_13960</name>
</gene>
<organism evidence="1 2">
    <name type="scientific">Heyndrickxia sporothermodurans</name>
    <dbReference type="NCBI Taxonomy" id="46224"/>
    <lineage>
        <taxon>Bacteria</taxon>
        <taxon>Bacillati</taxon>
        <taxon>Bacillota</taxon>
        <taxon>Bacilli</taxon>
        <taxon>Bacillales</taxon>
        <taxon>Bacillaceae</taxon>
        <taxon>Heyndrickxia</taxon>
    </lineage>
</organism>
<dbReference type="EMBL" id="CP066701">
    <property type="protein sequence ID" value="QQX23933.1"/>
    <property type="molecule type" value="Genomic_DNA"/>
</dbReference>